<sequence>MTTPTTIVPPPPSDGSDIPPLWFTVPEGLFALPIAPTPEGRTALAHGFVRELYSEGDESVWTPAAPYYAAIAEYMAAEGVSYSAMGLFSTEEGGVAQCAFTVAAVETDQKDPEIAAQGTLSILSKDPLNDARWLDLPCGPAVSCITLREFTLDPSVTASGEQAKLLTGQIQIYVPFPTGPYTAVFTLYTASTEYWGEFCDMVAAILQTVSFVEPED</sequence>
<gene>
    <name evidence="1" type="ORF">AB5J53_27970</name>
</gene>
<organism evidence="1">
    <name type="scientific">Streptomyces sp. R41</name>
    <dbReference type="NCBI Taxonomy" id="3238632"/>
    <lineage>
        <taxon>Bacteria</taxon>
        <taxon>Bacillati</taxon>
        <taxon>Actinomycetota</taxon>
        <taxon>Actinomycetes</taxon>
        <taxon>Kitasatosporales</taxon>
        <taxon>Streptomycetaceae</taxon>
        <taxon>Streptomyces</taxon>
    </lineage>
</organism>
<dbReference type="EMBL" id="CP163443">
    <property type="protein sequence ID" value="XDQ55222.1"/>
    <property type="molecule type" value="Genomic_DNA"/>
</dbReference>
<evidence type="ECO:0000313" key="1">
    <source>
        <dbReference type="EMBL" id="XDQ55222.1"/>
    </source>
</evidence>
<protein>
    <submittedName>
        <fullName evidence="1">Uncharacterized protein</fullName>
    </submittedName>
</protein>
<name>A0AB39RMC4_9ACTN</name>
<accession>A0AB39RMC4</accession>
<dbReference type="RefSeq" id="WP_369248405.1">
    <property type="nucleotide sequence ID" value="NZ_CP163443.1"/>
</dbReference>
<dbReference type="AlphaFoldDB" id="A0AB39RMC4"/>
<proteinExistence type="predicted"/>
<reference evidence="1" key="1">
    <citation type="submission" date="2024-07" db="EMBL/GenBank/DDBJ databases">
        <authorList>
            <person name="Yu S.T."/>
        </authorList>
    </citation>
    <scope>NUCLEOTIDE SEQUENCE</scope>
    <source>
        <strain evidence="1">R41</strain>
    </source>
</reference>